<sequence length="224" mass="24387">MEKKSLSKTSELPLMLGYFVFSIFLNSLGNALTVSLNLGSALWTAAAVNVAHATALQLSWILFVEGFLVILLNLFLVGHLSVRRVVGNLIFMVSFSYLVGGLSGELVTLGIGNLALPLRIVLDCVGIVLIATAISIYQRVNLIMHPCDDLMQILRFKFFKGNPSTAQLVSFIPPIVAIGVVFGFTQQIFALNIGTIFALIFQGALVGIADQRVFPTLRHHDLEI</sequence>
<dbReference type="RefSeq" id="WP_056959808.1">
    <property type="nucleotide sequence ID" value="NZ_AZFQ01000016.1"/>
</dbReference>
<dbReference type="Pfam" id="PF19700">
    <property type="entry name" value="DUF6198"/>
    <property type="match status" value="1"/>
</dbReference>
<feature type="transmembrane region" description="Helical" evidence="1">
    <location>
        <begin position="188"/>
        <end position="209"/>
    </location>
</feature>
<keyword evidence="1" id="KW-0472">Membrane</keyword>
<dbReference type="AlphaFoldDB" id="A0A0R1V3I7"/>
<keyword evidence="1" id="KW-1133">Transmembrane helix</keyword>
<name>A0A0R1V3I7_9LACO</name>
<feature type="transmembrane region" description="Helical" evidence="1">
    <location>
        <begin position="118"/>
        <end position="137"/>
    </location>
</feature>
<feature type="transmembrane region" description="Helical" evidence="1">
    <location>
        <begin position="158"/>
        <end position="182"/>
    </location>
</feature>
<dbReference type="STRING" id="1423801.FD50_GL002303"/>
<evidence type="ECO:0000313" key="2">
    <source>
        <dbReference type="EMBL" id="KRM00063.1"/>
    </source>
</evidence>
<dbReference type="PATRIC" id="fig|1423801.4.peg.2354"/>
<comment type="caution">
    <text evidence="2">The sequence shown here is derived from an EMBL/GenBank/DDBJ whole genome shotgun (WGS) entry which is preliminary data.</text>
</comment>
<evidence type="ECO:0000313" key="3">
    <source>
        <dbReference type="Proteomes" id="UP000051166"/>
    </source>
</evidence>
<evidence type="ECO:0000256" key="1">
    <source>
        <dbReference type="SAM" id="Phobius"/>
    </source>
</evidence>
<feature type="transmembrane region" description="Helical" evidence="1">
    <location>
        <begin position="89"/>
        <end position="112"/>
    </location>
</feature>
<protein>
    <recommendedName>
        <fullName evidence="4">Sugar specific permease</fullName>
    </recommendedName>
</protein>
<dbReference type="EMBL" id="AZFQ01000016">
    <property type="protein sequence ID" value="KRM00063.1"/>
    <property type="molecule type" value="Genomic_DNA"/>
</dbReference>
<organism evidence="2 3">
    <name type="scientific">Liquorilactobacillus satsumensis DSM 16230 = JCM 12392</name>
    <dbReference type="NCBI Taxonomy" id="1423801"/>
    <lineage>
        <taxon>Bacteria</taxon>
        <taxon>Bacillati</taxon>
        <taxon>Bacillota</taxon>
        <taxon>Bacilli</taxon>
        <taxon>Lactobacillales</taxon>
        <taxon>Lactobacillaceae</taxon>
        <taxon>Liquorilactobacillus</taxon>
    </lineage>
</organism>
<proteinExistence type="predicted"/>
<gene>
    <name evidence="2" type="ORF">FD50_GL002303</name>
</gene>
<keyword evidence="1" id="KW-0812">Transmembrane</keyword>
<dbReference type="InterPro" id="IPR038750">
    <property type="entry name" value="YczE/YyaS-like"/>
</dbReference>
<feature type="transmembrane region" description="Helical" evidence="1">
    <location>
        <begin position="12"/>
        <end position="38"/>
    </location>
</feature>
<dbReference type="OrthoDB" id="3237813at2"/>
<keyword evidence="3" id="KW-1185">Reference proteome</keyword>
<accession>A0A0R1V3I7</accession>
<evidence type="ECO:0008006" key="4">
    <source>
        <dbReference type="Google" id="ProtNLM"/>
    </source>
</evidence>
<dbReference type="GeneID" id="98307257"/>
<reference evidence="2 3" key="1">
    <citation type="journal article" date="2015" name="Genome Announc.">
        <title>Expanding the biotechnology potential of lactobacilli through comparative genomics of 213 strains and associated genera.</title>
        <authorList>
            <person name="Sun Z."/>
            <person name="Harris H.M."/>
            <person name="McCann A."/>
            <person name="Guo C."/>
            <person name="Argimon S."/>
            <person name="Zhang W."/>
            <person name="Yang X."/>
            <person name="Jeffery I.B."/>
            <person name="Cooney J.C."/>
            <person name="Kagawa T.F."/>
            <person name="Liu W."/>
            <person name="Song Y."/>
            <person name="Salvetti E."/>
            <person name="Wrobel A."/>
            <person name="Rasinkangas P."/>
            <person name="Parkhill J."/>
            <person name="Rea M.C."/>
            <person name="O'Sullivan O."/>
            <person name="Ritari J."/>
            <person name="Douillard F.P."/>
            <person name="Paul Ross R."/>
            <person name="Yang R."/>
            <person name="Briner A.E."/>
            <person name="Felis G.E."/>
            <person name="de Vos W.M."/>
            <person name="Barrangou R."/>
            <person name="Klaenhammer T.R."/>
            <person name="Caufield P.W."/>
            <person name="Cui Y."/>
            <person name="Zhang H."/>
            <person name="O'Toole P.W."/>
        </authorList>
    </citation>
    <scope>NUCLEOTIDE SEQUENCE [LARGE SCALE GENOMIC DNA]</scope>
    <source>
        <strain evidence="2 3">DSM 16230</strain>
    </source>
</reference>
<dbReference type="Proteomes" id="UP000051166">
    <property type="component" value="Unassembled WGS sequence"/>
</dbReference>
<feature type="transmembrane region" description="Helical" evidence="1">
    <location>
        <begin position="58"/>
        <end position="77"/>
    </location>
</feature>